<dbReference type="GO" id="GO:0005758">
    <property type="term" value="C:mitochondrial intermembrane space"/>
    <property type="evidence" value="ECO:0007669"/>
    <property type="project" value="InterPro"/>
</dbReference>
<dbReference type="PANTHER" id="PTHR31905:SF2">
    <property type="entry name" value="PROTEIN MIX23"/>
    <property type="match status" value="1"/>
</dbReference>
<accession>A0A182JMU9</accession>
<dbReference type="VEuPathDB" id="VectorBase:AATE021022"/>
<evidence type="ECO:0000313" key="4">
    <source>
        <dbReference type="EnsemblMetazoa" id="AATE021022-PA.1"/>
    </source>
</evidence>
<evidence type="ECO:0000256" key="1">
    <source>
        <dbReference type="ARBA" id="ARBA00024204"/>
    </source>
</evidence>
<dbReference type="EnsemblMetazoa" id="AATE021022-RA">
    <property type="protein sequence ID" value="AATE021022-PA.1"/>
    <property type="gene ID" value="AATE021022"/>
</dbReference>
<dbReference type="InterPro" id="IPR019171">
    <property type="entry name" value="MIX23"/>
</dbReference>
<dbReference type="STRING" id="41427.A0A182JMU9"/>
<sequence length="176" mass="21030">MNFKYECADFSQFQASNYSLPFEQCQDCVIRFSPVVLSWNPWSFTCFNLQEQLKKMRDLDDKIIYALNTSIPTESFRGQVNAEVKCRELHDQLESGYNYRQEAIKKCIVLCADTVKTLKDKREENREDVAVNKSFKSEQRKLRLLQSELSVEDIIRERTQKTFRERCRLFFRFDSM</sequence>
<protein>
    <recommendedName>
        <fullName evidence="2">Protein MIX23</fullName>
    </recommendedName>
    <alternativeName>
        <fullName evidence="3">Coiled-coil domain-containing protein 58</fullName>
    </alternativeName>
</protein>
<evidence type="ECO:0000256" key="2">
    <source>
        <dbReference type="ARBA" id="ARBA00024228"/>
    </source>
</evidence>
<proteinExistence type="inferred from homology"/>
<dbReference type="AlphaFoldDB" id="A0A182JMU9"/>
<comment type="similarity">
    <text evidence="1">Belongs to the MIX23 family.</text>
</comment>
<evidence type="ECO:0000256" key="3">
    <source>
        <dbReference type="ARBA" id="ARBA00030733"/>
    </source>
</evidence>
<name>A0A182JMU9_ANOAO</name>
<dbReference type="PANTHER" id="PTHR31905">
    <property type="entry name" value="COILED-COIL DOMAIN-CONTAINING PROTEIN 58"/>
    <property type="match status" value="1"/>
</dbReference>
<dbReference type="Pfam" id="PF09774">
    <property type="entry name" value="MIX23"/>
    <property type="match status" value="1"/>
</dbReference>
<reference evidence="4" key="1">
    <citation type="submission" date="2022-08" db="UniProtKB">
        <authorList>
            <consortium name="EnsemblMetazoa"/>
        </authorList>
    </citation>
    <scope>IDENTIFICATION</scope>
    <source>
        <strain evidence="4">EBRO</strain>
    </source>
</reference>
<organism evidence="4">
    <name type="scientific">Anopheles atroparvus</name>
    <name type="common">European mosquito</name>
    <dbReference type="NCBI Taxonomy" id="41427"/>
    <lineage>
        <taxon>Eukaryota</taxon>
        <taxon>Metazoa</taxon>
        <taxon>Ecdysozoa</taxon>
        <taxon>Arthropoda</taxon>
        <taxon>Hexapoda</taxon>
        <taxon>Insecta</taxon>
        <taxon>Pterygota</taxon>
        <taxon>Neoptera</taxon>
        <taxon>Endopterygota</taxon>
        <taxon>Diptera</taxon>
        <taxon>Nematocera</taxon>
        <taxon>Culicoidea</taxon>
        <taxon>Culicidae</taxon>
        <taxon>Anophelinae</taxon>
        <taxon>Anopheles</taxon>
    </lineage>
</organism>